<proteinExistence type="predicted"/>
<evidence type="ECO:0000256" key="1">
    <source>
        <dbReference type="ARBA" id="ARBA00004948"/>
    </source>
</evidence>
<dbReference type="KEGG" id="mpsy:CEK71_10300"/>
<protein>
    <submittedName>
        <fullName evidence="5">Glycine oxidase ThiO</fullName>
    </submittedName>
</protein>
<name>A0A1Z4BYS9_9GAMM</name>
<dbReference type="NCBIfam" id="TIGR02352">
    <property type="entry name" value="thiamin_ThiO"/>
    <property type="match status" value="1"/>
</dbReference>
<dbReference type="GO" id="GO:0009229">
    <property type="term" value="P:thiamine diphosphate biosynthetic process"/>
    <property type="evidence" value="ECO:0007669"/>
    <property type="project" value="UniProtKB-UniPathway"/>
</dbReference>
<dbReference type="InterPro" id="IPR006076">
    <property type="entry name" value="FAD-dep_OxRdtase"/>
</dbReference>
<keyword evidence="2" id="KW-0784">Thiamine biosynthesis</keyword>
<dbReference type="PANTHER" id="PTHR13847">
    <property type="entry name" value="SARCOSINE DEHYDROGENASE-RELATED"/>
    <property type="match status" value="1"/>
</dbReference>
<evidence type="ECO:0000313" key="6">
    <source>
        <dbReference type="Proteomes" id="UP000197019"/>
    </source>
</evidence>
<gene>
    <name evidence="5" type="primary">thiO</name>
    <name evidence="5" type="ORF">CEK71_10300</name>
</gene>
<dbReference type="InterPro" id="IPR036188">
    <property type="entry name" value="FAD/NAD-bd_sf"/>
</dbReference>
<dbReference type="Gene3D" id="3.30.9.10">
    <property type="entry name" value="D-Amino Acid Oxidase, subunit A, domain 2"/>
    <property type="match status" value="1"/>
</dbReference>
<dbReference type="Gene3D" id="3.50.50.60">
    <property type="entry name" value="FAD/NAD(P)-binding domain"/>
    <property type="match status" value="1"/>
</dbReference>
<dbReference type="Proteomes" id="UP000197019">
    <property type="component" value="Chromosome"/>
</dbReference>
<dbReference type="AlphaFoldDB" id="A0A1Z4BYS9"/>
<comment type="pathway">
    <text evidence="1">Cofactor biosynthesis; thiamine diphosphate biosynthesis.</text>
</comment>
<evidence type="ECO:0000259" key="4">
    <source>
        <dbReference type="Pfam" id="PF01266"/>
    </source>
</evidence>
<dbReference type="SUPFAM" id="SSF54373">
    <property type="entry name" value="FAD-linked reductases, C-terminal domain"/>
    <property type="match status" value="1"/>
</dbReference>
<dbReference type="EMBL" id="CP022129">
    <property type="protein sequence ID" value="ASF46435.1"/>
    <property type="molecule type" value="Genomic_DNA"/>
</dbReference>
<dbReference type="RefSeq" id="WP_088619307.1">
    <property type="nucleotide sequence ID" value="NZ_CP022129.1"/>
</dbReference>
<dbReference type="InterPro" id="IPR012727">
    <property type="entry name" value="Gly_oxidase_ThiO"/>
</dbReference>
<dbReference type="SUPFAM" id="SSF51905">
    <property type="entry name" value="FAD/NAD(P)-binding domain"/>
    <property type="match status" value="1"/>
</dbReference>
<keyword evidence="3" id="KW-0560">Oxidoreductase</keyword>
<evidence type="ECO:0000256" key="3">
    <source>
        <dbReference type="ARBA" id="ARBA00023002"/>
    </source>
</evidence>
<dbReference type="GO" id="GO:0009228">
    <property type="term" value="P:thiamine biosynthetic process"/>
    <property type="evidence" value="ECO:0007669"/>
    <property type="project" value="UniProtKB-KW"/>
</dbReference>
<evidence type="ECO:0000313" key="5">
    <source>
        <dbReference type="EMBL" id="ASF46435.1"/>
    </source>
</evidence>
<reference evidence="5 6" key="1">
    <citation type="submission" date="2017-06" db="EMBL/GenBank/DDBJ databases">
        <title>Genome Sequencing of the methanotroph Methylovulum psychrotolerants str. HV10-M2 isolated from a high-altitude environment.</title>
        <authorList>
            <person name="Mateos-Rivera A."/>
        </authorList>
    </citation>
    <scope>NUCLEOTIDE SEQUENCE [LARGE SCALE GENOMIC DNA]</scope>
    <source>
        <strain evidence="5 6">HV10_M2</strain>
    </source>
</reference>
<feature type="domain" description="FAD dependent oxidoreductase" evidence="4">
    <location>
        <begin position="6"/>
        <end position="347"/>
    </location>
</feature>
<dbReference type="GO" id="GO:0005737">
    <property type="term" value="C:cytoplasm"/>
    <property type="evidence" value="ECO:0007669"/>
    <property type="project" value="TreeGrafter"/>
</dbReference>
<accession>A0A1Z4BYS9</accession>
<dbReference type="GO" id="GO:0050660">
    <property type="term" value="F:flavin adenine dinucleotide binding"/>
    <property type="evidence" value="ECO:0007669"/>
    <property type="project" value="InterPro"/>
</dbReference>
<dbReference type="GO" id="GO:0016491">
    <property type="term" value="F:oxidoreductase activity"/>
    <property type="evidence" value="ECO:0007669"/>
    <property type="project" value="UniProtKB-KW"/>
</dbReference>
<sequence>MTLTPDITLIGGGIIGLLTAREFHNAGARVTLIEKGFIGQESSWAGGGILLPIYPWRQAEAISDLVLQSLKIYPNLMAQLFADTGLDPEWTPCGMLITQNPDDQAAISWCQRYGVTYSAPEEAYFAYLNSNPSKPLWLPDIAQVRNPRLLKTLQQDLRNKGITVYEHCELTGLHCRNQHVEAIDTTRGRFAVNHLAITSGAWSGGLYQRLFAGLTDTLPDIAPIKGQMLLFDAQPDTLPFMVLEGDHYLIPRRDGKILVGSTVEHDDFNKTTTATAKTDLNQFALNLLPALHNYPLVKHWAGLRPGTTQGIPYIARHPDIDNVSINAGHFRNGLVMGPASAQLLADLVLNRQPHVNPELYQFGRLQ</sequence>
<keyword evidence="6" id="KW-1185">Reference proteome</keyword>
<dbReference type="OrthoDB" id="18526at2"/>
<evidence type="ECO:0000256" key="2">
    <source>
        <dbReference type="ARBA" id="ARBA00022977"/>
    </source>
</evidence>
<dbReference type="Pfam" id="PF01266">
    <property type="entry name" value="DAO"/>
    <property type="match status" value="1"/>
</dbReference>
<organism evidence="5 6">
    <name type="scientific">Methylovulum psychrotolerans</name>
    <dbReference type="NCBI Taxonomy" id="1704499"/>
    <lineage>
        <taxon>Bacteria</taxon>
        <taxon>Pseudomonadati</taxon>
        <taxon>Pseudomonadota</taxon>
        <taxon>Gammaproteobacteria</taxon>
        <taxon>Methylococcales</taxon>
        <taxon>Methylococcaceae</taxon>
        <taxon>Methylovulum</taxon>
    </lineage>
</organism>
<dbReference type="UniPathway" id="UPA00060"/>
<dbReference type="PANTHER" id="PTHR13847:SF289">
    <property type="entry name" value="GLYCINE OXIDASE"/>
    <property type="match status" value="1"/>
</dbReference>